<keyword evidence="3" id="KW-1185">Reference proteome</keyword>
<feature type="domain" description="D-alanyl-D-alanine carboxypeptidase-like core" evidence="1">
    <location>
        <begin position="124"/>
        <end position="226"/>
    </location>
</feature>
<comment type="caution">
    <text evidence="2">The sequence shown here is derived from an EMBL/GenBank/DDBJ whole genome shotgun (WGS) entry which is preliminary data.</text>
</comment>
<dbReference type="SUPFAM" id="SSF55166">
    <property type="entry name" value="Hedgehog/DD-peptidase"/>
    <property type="match status" value="1"/>
</dbReference>
<dbReference type="InterPro" id="IPR009045">
    <property type="entry name" value="Zn_M74/Hedgehog-like"/>
</dbReference>
<proteinExistence type="predicted"/>
<dbReference type="InterPro" id="IPR003709">
    <property type="entry name" value="VanY-like_core_dom"/>
</dbReference>
<organism evidence="2 3">
    <name type="scientific">Cellulomonas bogoriensis 69B4 = DSM 16987</name>
    <dbReference type="NCBI Taxonomy" id="1386082"/>
    <lineage>
        <taxon>Bacteria</taxon>
        <taxon>Bacillati</taxon>
        <taxon>Actinomycetota</taxon>
        <taxon>Actinomycetes</taxon>
        <taxon>Micrococcales</taxon>
        <taxon>Cellulomonadaceae</taxon>
        <taxon>Cellulomonas</taxon>
    </lineage>
</organism>
<dbReference type="AlphaFoldDB" id="A0A0A0C3B0"/>
<evidence type="ECO:0000313" key="2">
    <source>
        <dbReference type="EMBL" id="KGM13839.1"/>
    </source>
</evidence>
<dbReference type="Proteomes" id="UP000054314">
    <property type="component" value="Unassembled WGS sequence"/>
</dbReference>
<accession>A0A0A0C3B0</accession>
<name>A0A0A0C3B0_9CELL</name>
<gene>
    <name evidence="2" type="ORF">N869_09065</name>
</gene>
<sequence>MDAIGSIHNRISQIQSTIASLTAPVAGTPMTASATALTTTGANASTSAVFSAALDKAVGAQGLTPTLGGAPGAPTSNDPLARAAAAIASASGAVNTRGVPQELIAYGNGRIPAHALAGIEGTNHKLWEPAARSFEALRDAAKRDGVTIGITDSYRTYESQVDLVRRKGLYSQGGLAASPGTSNHGWGLALDLRLDAKAQSWMRANAKDFGFIEDVPREPWHWTFRPNG</sequence>
<dbReference type="GO" id="GO:0008233">
    <property type="term" value="F:peptidase activity"/>
    <property type="evidence" value="ECO:0007669"/>
    <property type="project" value="InterPro"/>
</dbReference>
<dbReference type="RefSeq" id="WP_035058137.1">
    <property type="nucleotide sequence ID" value="NZ_AXCZ01000022.1"/>
</dbReference>
<dbReference type="GO" id="GO:0006508">
    <property type="term" value="P:proteolysis"/>
    <property type="evidence" value="ECO:0007669"/>
    <property type="project" value="InterPro"/>
</dbReference>
<dbReference type="EMBL" id="AXCZ01000022">
    <property type="protein sequence ID" value="KGM13839.1"/>
    <property type="molecule type" value="Genomic_DNA"/>
</dbReference>
<dbReference type="Gene3D" id="3.30.1380.10">
    <property type="match status" value="1"/>
</dbReference>
<evidence type="ECO:0000259" key="1">
    <source>
        <dbReference type="Pfam" id="PF02557"/>
    </source>
</evidence>
<dbReference type="Pfam" id="PF02557">
    <property type="entry name" value="VanY"/>
    <property type="match status" value="1"/>
</dbReference>
<evidence type="ECO:0000313" key="3">
    <source>
        <dbReference type="Proteomes" id="UP000054314"/>
    </source>
</evidence>
<dbReference type="PANTHER" id="PTHR34385:SF1">
    <property type="entry name" value="PEPTIDOGLYCAN L-ALANYL-D-GLUTAMATE ENDOPEPTIDASE CWLK"/>
    <property type="match status" value="1"/>
</dbReference>
<dbReference type="CDD" id="cd14814">
    <property type="entry name" value="Peptidase_M15"/>
    <property type="match status" value="1"/>
</dbReference>
<reference evidence="2 3" key="1">
    <citation type="submission" date="2013-08" db="EMBL/GenBank/DDBJ databases">
        <title>Genome sequencing of Cellulomonas bogoriensis 69B4.</title>
        <authorList>
            <person name="Chen F."/>
            <person name="Li Y."/>
            <person name="Wang G."/>
        </authorList>
    </citation>
    <scope>NUCLEOTIDE SEQUENCE [LARGE SCALE GENOMIC DNA]</scope>
    <source>
        <strain evidence="2 3">69B4</strain>
    </source>
</reference>
<dbReference type="PANTHER" id="PTHR34385">
    <property type="entry name" value="D-ALANYL-D-ALANINE CARBOXYPEPTIDASE"/>
    <property type="match status" value="1"/>
</dbReference>
<protein>
    <submittedName>
        <fullName evidence="2">Peptidase M15</fullName>
    </submittedName>
</protein>
<dbReference type="InterPro" id="IPR052179">
    <property type="entry name" value="DD-CPase-like"/>
</dbReference>